<dbReference type="EMBL" id="FUKJ01000458">
    <property type="protein sequence ID" value="SJM96202.1"/>
    <property type="molecule type" value="Genomic_DNA"/>
</dbReference>
<protein>
    <submittedName>
        <fullName evidence="2">Uncharacterized protein</fullName>
    </submittedName>
</protein>
<feature type="signal peptide" evidence="1">
    <location>
        <begin position="1"/>
        <end position="23"/>
    </location>
</feature>
<accession>A0A1R4HIZ4</accession>
<keyword evidence="3" id="KW-1185">Reference proteome</keyword>
<organism evidence="2 3">
    <name type="scientific">Crenothrix polyspora</name>
    <dbReference type="NCBI Taxonomy" id="360316"/>
    <lineage>
        <taxon>Bacteria</taxon>
        <taxon>Pseudomonadati</taxon>
        <taxon>Pseudomonadota</taxon>
        <taxon>Gammaproteobacteria</taxon>
        <taxon>Methylococcales</taxon>
        <taxon>Crenotrichaceae</taxon>
        <taxon>Crenothrix</taxon>
    </lineage>
</organism>
<evidence type="ECO:0000256" key="1">
    <source>
        <dbReference type="SAM" id="SignalP"/>
    </source>
</evidence>
<name>A0A1R4HIZ4_9GAMM</name>
<keyword evidence="1" id="KW-0732">Signal</keyword>
<evidence type="ECO:0000313" key="2">
    <source>
        <dbReference type="EMBL" id="SJM96202.1"/>
    </source>
</evidence>
<dbReference type="OrthoDB" id="5956088at2"/>
<dbReference type="AlphaFoldDB" id="A0A1R4HIZ4"/>
<dbReference type="RefSeq" id="WP_087148582.1">
    <property type="nucleotide sequence ID" value="NZ_FUKJ01000458.1"/>
</dbReference>
<reference evidence="3" key="1">
    <citation type="submission" date="2017-02" db="EMBL/GenBank/DDBJ databases">
        <authorList>
            <person name="Daims H."/>
        </authorList>
    </citation>
    <scope>NUCLEOTIDE SEQUENCE [LARGE SCALE GENOMIC DNA]</scope>
</reference>
<dbReference type="SUPFAM" id="SSF52833">
    <property type="entry name" value="Thioredoxin-like"/>
    <property type="match status" value="1"/>
</dbReference>
<feature type="chain" id="PRO_5012842554" evidence="1">
    <location>
        <begin position="24"/>
        <end position="163"/>
    </location>
</feature>
<dbReference type="InterPro" id="IPR036249">
    <property type="entry name" value="Thioredoxin-like_sf"/>
</dbReference>
<dbReference type="Gene3D" id="3.40.30.10">
    <property type="entry name" value="Glutaredoxin"/>
    <property type="match status" value="1"/>
</dbReference>
<evidence type="ECO:0000313" key="3">
    <source>
        <dbReference type="Proteomes" id="UP000195442"/>
    </source>
</evidence>
<proteinExistence type="predicted"/>
<sequence length="163" mass="18397">MLLKKLVLSLLLLMVLLTNATQAGQATLKPFVPGSYQQILTETAKQPFMLVVWSITCSSCLKDMALLNSLHKSHPKLKIVMLATDGAQASAQIQATLQKNELTAVENWNYADDNSQKLQYEIDPTWYGELPRTYFFDKIHQREGISGVLTEVDYQAYFAKILK</sequence>
<gene>
    <name evidence="2" type="ORF">CRENPOLYSF2_900031</name>
</gene>
<dbReference type="Proteomes" id="UP000195442">
    <property type="component" value="Unassembled WGS sequence"/>
</dbReference>